<feature type="signal peptide" evidence="2">
    <location>
        <begin position="1"/>
        <end position="22"/>
    </location>
</feature>
<dbReference type="EMBL" id="JARRAG010000003">
    <property type="protein sequence ID" value="MDG3008172.1"/>
    <property type="molecule type" value="Genomic_DNA"/>
</dbReference>
<sequence>MKTQIAKLAPLALLFGSLLVVGAGCETKGPAEKAGEKIDRGVENAKDAIDPRGPGEKAGAAVDKAVNP</sequence>
<keyword evidence="2" id="KW-0732">Signal</keyword>
<feature type="compositionally biased region" description="Basic and acidic residues" evidence="1">
    <location>
        <begin position="30"/>
        <end position="55"/>
    </location>
</feature>
<protein>
    <submittedName>
        <fullName evidence="3">Rv0909 family putative TA system antitoxin</fullName>
    </submittedName>
</protein>
<keyword evidence="4" id="KW-1185">Reference proteome</keyword>
<evidence type="ECO:0000313" key="4">
    <source>
        <dbReference type="Proteomes" id="UP001216907"/>
    </source>
</evidence>
<feature type="chain" id="PRO_5046076262" evidence="2">
    <location>
        <begin position="23"/>
        <end position="68"/>
    </location>
</feature>
<name>A0ABT6FKR7_9BACT</name>
<accession>A0ABT6FKR7</accession>
<organism evidence="3 4">
    <name type="scientific">Paludisphaera mucosa</name>
    <dbReference type="NCBI Taxonomy" id="3030827"/>
    <lineage>
        <taxon>Bacteria</taxon>
        <taxon>Pseudomonadati</taxon>
        <taxon>Planctomycetota</taxon>
        <taxon>Planctomycetia</taxon>
        <taxon>Isosphaerales</taxon>
        <taxon>Isosphaeraceae</taxon>
        <taxon>Paludisphaera</taxon>
    </lineage>
</organism>
<evidence type="ECO:0000256" key="1">
    <source>
        <dbReference type="SAM" id="MobiDB-lite"/>
    </source>
</evidence>
<gene>
    <name evidence="3" type="ORF">PZE19_30770</name>
</gene>
<reference evidence="3 4" key="1">
    <citation type="submission" date="2023-03" db="EMBL/GenBank/DDBJ databases">
        <title>Paludisphaera mucosa sp. nov. a novel planctomycete from northern fen.</title>
        <authorList>
            <person name="Ivanova A."/>
        </authorList>
    </citation>
    <scope>NUCLEOTIDE SEQUENCE [LARGE SCALE GENOMIC DNA]</scope>
    <source>
        <strain evidence="3 4">Pla2</strain>
    </source>
</reference>
<proteinExistence type="predicted"/>
<evidence type="ECO:0000313" key="3">
    <source>
        <dbReference type="EMBL" id="MDG3008172.1"/>
    </source>
</evidence>
<evidence type="ECO:0000256" key="2">
    <source>
        <dbReference type="SAM" id="SignalP"/>
    </source>
</evidence>
<feature type="region of interest" description="Disordered" evidence="1">
    <location>
        <begin position="30"/>
        <end position="68"/>
    </location>
</feature>
<dbReference type="RefSeq" id="WP_277864499.1">
    <property type="nucleotide sequence ID" value="NZ_JARRAG010000003.1"/>
</dbReference>
<dbReference type="PROSITE" id="PS51257">
    <property type="entry name" value="PROKAR_LIPOPROTEIN"/>
    <property type="match status" value="1"/>
</dbReference>
<comment type="caution">
    <text evidence="3">The sequence shown here is derived from an EMBL/GenBank/DDBJ whole genome shotgun (WGS) entry which is preliminary data.</text>
</comment>
<dbReference type="Proteomes" id="UP001216907">
    <property type="component" value="Unassembled WGS sequence"/>
</dbReference>